<dbReference type="PROSITE" id="PS51186">
    <property type="entry name" value="GNAT"/>
    <property type="match status" value="1"/>
</dbReference>
<dbReference type="InterPro" id="IPR016181">
    <property type="entry name" value="Acyl_CoA_acyltransferase"/>
</dbReference>
<feature type="domain" description="N-acetyltransferase" evidence="3">
    <location>
        <begin position="1"/>
        <end position="147"/>
    </location>
</feature>
<comment type="caution">
    <text evidence="4">The sequence shown here is derived from an EMBL/GenBank/DDBJ whole genome shotgun (WGS) entry which is preliminary data.</text>
</comment>
<evidence type="ECO:0000256" key="2">
    <source>
        <dbReference type="ARBA" id="ARBA00023315"/>
    </source>
</evidence>
<evidence type="ECO:0000313" key="5">
    <source>
        <dbReference type="Proteomes" id="UP001156690"/>
    </source>
</evidence>
<dbReference type="Proteomes" id="UP001156690">
    <property type="component" value="Unassembled WGS sequence"/>
</dbReference>
<evidence type="ECO:0000259" key="3">
    <source>
        <dbReference type="PROSITE" id="PS51186"/>
    </source>
</evidence>
<dbReference type="InterPro" id="IPR050832">
    <property type="entry name" value="Bact_Acetyltransf"/>
</dbReference>
<keyword evidence="2" id="KW-0012">Acyltransferase</keyword>
<name>A0AAV5P064_9VIBR</name>
<reference evidence="5" key="1">
    <citation type="journal article" date="2019" name="Int. J. Syst. Evol. Microbiol.">
        <title>The Global Catalogue of Microorganisms (GCM) 10K type strain sequencing project: providing services to taxonomists for standard genome sequencing and annotation.</title>
        <authorList>
            <consortium name="The Broad Institute Genomics Platform"/>
            <consortium name="The Broad Institute Genome Sequencing Center for Infectious Disease"/>
            <person name="Wu L."/>
            <person name="Ma J."/>
        </authorList>
    </citation>
    <scope>NUCLEOTIDE SEQUENCE [LARGE SCALE GENOMIC DNA]</scope>
    <source>
        <strain evidence="5">NBRC 15640</strain>
    </source>
</reference>
<dbReference type="CDD" id="cd04301">
    <property type="entry name" value="NAT_SF"/>
    <property type="match status" value="1"/>
</dbReference>
<proteinExistence type="predicted"/>
<organism evidence="4 5">
    <name type="scientific">Vibrio penaeicida</name>
    <dbReference type="NCBI Taxonomy" id="104609"/>
    <lineage>
        <taxon>Bacteria</taxon>
        <taxon>Pseudomonadati</taxon>
        <taxon>Pseudomonadota</taxon>
        <taxon>Gammaproteobacteria</taxon>
        <taxon>Vibrionales</taxon>
        <taxon>Vibrionaceae</taxon>
        <taxon>Vibrio</taxon>
    </lineage>
</organism>
<sequence>MDIIKANAENVAMVADLFNQYRVFYGHESDIGIATAFIQERLENNESFVFLALNEQGEGIGFTQLYPTFSSVSAQRSWILNDLFVTGDARGQGAGKALMNAAKELAISTNGKGLALETAHDNLTAQKLYESLGYERDTAYYSYFLSV</sequence>
<evidence type="ECO:0000313" key="4">
    <source>
        <dbReference type="EMBL" id="GLQ76085.1"/>
    </source>
</evidence>
<protein>
    <submittedName>
        <fullName evidence="4">N-acetyltransferase YhfO</fullName>
    </submittedName>
</protein>
<gene>
    <name evidence="4" type="primary">yhfO</name>
    <name evidence="4" type="ORF">GCM10007932_54480</name>
</gene>
<dbReference type="PANTHER" id="PTHR43877:SF2">
    <property type="entry name" value="AMINOALKYLPHOSPHONATE N-ACETYLTRANSFERASE-RELATED"/>
    <property type="match status" value="1"/>
</dbReference>
<evidence type="ECO:0000256" key="1">
    <source>
        <dbReference type="ARBA" id="ARBA00022679"/>
    </source>
</evidence>
<dbReference type="AlphaFoldDB" id="A0AAV5P064"/>
<dbReference type="PANTHER" id="PTHR43877">
    <property type="entry name" value="AMINOALKYLPHOSPHONATE N-ACETYLTRANSFERASE-RELATED-RELATED"/>
    <property type="match status" value="1"/>
</dbReference>
<dbReference type="Gene3D" id="3.40.630.30">
    <property type="match status" value="1"/>
</dbReference>
<accession>A0AAV5P064</accession>
<keyword evidence="5" id="KW-1185">Reference proteome</keyword>
<dbReference type="EMBL" id="BSNX01000075">
    <property type="protein sequence ID" value="GLQ76085.1"/>
    <property type="molecule type" value="Genomic_DNA"/>
</dbReference>
<keyword evidence="1" id="KW-0808">Transferase</keyword>
<dbReference type="InterPro" id="IPR000182">
    <property type="entry name" value="GNAT_dom"/>
</dbReference>
<dbReference type="RefSeq" id="WP_224055687.1">
    <property type="nucleotide sequence ID" value="NZ_AP025145.1"/>
</dbReference>
<dbReference type="Pfam" id="PF00583">
    <property type="entry name" value="Acetyltransf_1"/>
    <property type="match status" value="1"/>
</dbReference>
<dbReference type="SUPFAM" id="SSF55729">
    <property type="entry name" value="Acyl-CoA N-acyltransferases (Nat)"/>
    <property type="match status" value="1"/>
</dbReference>
<dbReference type="GO" id="GO:0016747">
    <property type="term" value="F:acyltransferase activity, transferring groups other than amino-acyl groups"/>
    <property type="evidence" value="ECO:0007669"/>
    <property type="project" value="InterPro"/>
</dbReference>